<dbReference type="Proteomes" id="UP000316921">
    <property type="component" value="Chromosome"/>
</dbReference>
<dbReference type="Gene3D" id="1.10.10.10">
    <property type="entry name" value="Winged helix-like DNA-binding domain superfamily/Winged helix DNA-binding domain"/>
    <property type="match status" value="1"/>
</dbReference>
<dbReference type="EMBL" id="CP036287">
    <property type="protein sequence ID" value="QDU65276.1"/>
    <property type="molecule type" value="Genomic_DNA"/>
</dbReference>
<dbReference type="Pfam" id="PF02082">
    <property type="entry name" value="Rrf2"/>
    <property type="match status" value="1"/>
</dbReference>
<sequence>MRRATHVGGPRADARHESGGSASRARQAQSRGLIETRSGAGGGSVLARPPGKIRLREAYDAVNGQEGLLARHPASTCDGIAEIVGEYVNELSDEAERALLARLDGVTVAEMDRVVRRRILNRRRGASVRGNAAPGGRSKSKKR</sequence>
<evidence type="ECO:0000256" key="1">
    <source>
        <dbReference type="SAM" id="MobiDB-lite"/>
    </source>
</evidence>
<evidence type="ECO:0000313" key="2">
    <source>
        <dbReference type="EMBL" id="QDU65276.1"/>
    </source>
</evidence>
<evidence type="ECO:0000313" key="3">
    <source>
        <dbReference type="Proteomes" id="UP000316921"/>
    </source>
</evidence>
<dbReference type="KEGG" id="pbap:Pla133_03400"/>
<dbReference type="InterPro" id="IPR036390">
    <property type="entry name" value="WH_DNA-bd_sf"/>
</dbReference>
<dbReference type="SUPFAM" id="SSF46785">
    <property type="entry name" value="Winged helix' DNA-binding domain"/>
    <property type="match status" value="1"/>
</dbReference>
<dbReference type="InterPro" id="IPR000944">
    <property type="entry name" value="Tscrpt_reg_Rrf2"/>
</dbReference>
<dbReference type="InterPro" id="IPR036388">
    <property type="entry name" value="WH-like_DNA-bd_sf"/>
</dbReference>
<keyword evidence="3" id="KW-1185">Reference proteome</keyword>
<feature type="compositionally biased region" description="Polar residues" evidence="1">
    <location>
        <begin position="20"/>
        <end position="30"/>
    </location>
</feature>
<organism evidence="2 3">
    <name type="scientific">Engelhardtia mirabilis</name>
    <dbReference type="NCBI Taxonomy" id="2528011"/>
    <lineage>
        <taxon>Bacteria</taxon>
        <taxon>Pseudomonadati</taxon>
        <taxon>Planctomycetota</taxon>
        <taxon>Planctomycetia</taxon>
        <taxon>Planctomycetia incertae sedis</taxon>
        <taxon>Engelhardtia</taxon>
    </lineage>
</organism>
<feature type="region of interest" description="Disordered" evidence="1">
    <location>
        <begin position="123"/>
        <end position="143"/>
    </location>
</feature>
<dbReference type="RefSeq" id="WP_145061731.1">
    <property type="nucleotide sequence ID" value="NZ_CP036287.1"/>
</dbReference>
<accession>A0A518BE83</accession>
<name>A0A518BE83_9BACT</name>
<dbReference type="AlphaFoldDB" id="A0A518BE83"/>
<feature type="region of interest" description="Disordered" evidence="1">
    <location>
        <begin position="1"/>
        <end position="49"/>
    </location>
</feature>
<gene>
    <name evidence="2" type="ORF">Pla133_03400</name>
</gene>
<dbReference type="PROSITE" id="PS51197">
    <property type="entry name" value="HTH_RRF2_2"/>
    <property type="match status" value="1"/>
</dbReference>
<reference evidence="2 3" key="1">
    <citation type="submission" date="2019-02" db="EMBL/GenBank/DDBJ databases">
        <title>Deep-cultivation of Planctomycetes and their phenomic and genomic characterization uncovers novel biology.</title>
        <authorList>
            <person name="Wiegand S."/>
            <person name="Jogler M."/>
            <person name="Boedeker C."/>
            <person name="Pinto D."/>
            <person name="Vollmers J."/>
            <person name="Rivas-Marin E."/>
            <person name="Kohn T."/>
            <person name="Peeters S.H."/>
            <person name="Heuer A."/>
            <person name="Rast P."/>
            <person name="Oberbeckmann S."/>
            <person name="Bunk B."/>
            <person name="Jeske O."/>
            <person name="Meyerdierks A."/>
            <person name="Storesund J.E."/>
            <person name="Kallscheuer N."/>
            <person name="Luecker S."/>
            <person name="Lage O.M."/>
            <person name="Pohl T."/>
            <person name="Merkel B.J."/>
            <person name="Hornburger P."/>
            <person name="Mueller R.-W."/>
            <person name="Bruemmer F."/>
            <person name="Labrenz M."/>
            <person name="Spormann A.M."/>
            <person name="Op den Camp H."/>
            <person name="Overmann J."/>
            <person name="Amann R."/>
            <person name="Jetten M.S.M."/>
            <person name="Mascher T."/>
            <person name="Medema M.H."/>
            <person name="Devos D.P."/>
            <person name="Kaster A.-K."/>
            <person name="Ovreas L."/>
            <person name="Rohde M."/>
            <person name="Galperin M.Y."/>
            <person name="Jogler C."/>
        </authorList>
    </citation>
    <scope>NUCLEOTIDE SEQUENCE [LARGE SCALE GENOMIC DNA]</scope>
    <source>
        <strain evidence="2 3">Pla133</strain>
    </source>
</reference>
<protein>
    <submittedName>
        <fullName evidence="2">Uncharacterized protein</fullName>
    </submittedName>
</protein>
<proteinExistence type="predicted"/>